<protein>
    <submittedName>
        <fullName evidence="1">Uncharacterized protein</fullName>
    </submittedName>
</protein>
<evidence type="ECO:0000313" key="2">
    <source>
        <dbReference type="Proteomes" id="UP000325315"/>
    </source>
</evidence>
<dbReference type="AlphaFoldDB" id="A0A5B6WUK6"/>
<name>A0A5B6WUK6_9ROSI</name>
<dbReference type="EMBL" id="SMMG02000002">
    <property type="protein sequence ID" value="KAA3485589.1"/>
    <property type="molecule type" value="Genomic_DNA"/>
</dbReference>
<evidence type="ECO:0000313" key="1">
    <source>
        <dbReference type="EMBL" id="KAA3485589.1"/>
    </source>
</evidence>
<accession>A0A5B6WUK6</accession>
<keyword evidence="2" id="KW-1185">Reference proteome</keyword>
<dbReference type="Proteomes" id="UP000325315">
    <property type="component" value="Unassembled WGS sequence"/>
</dbReference>
<comment type="caution">
    <text evidence="1">The sequence shown here is derived from an EMBL/GenBank/DDBJ whole genome shotgun (WGS) entry which is preliminary data.</text>
</comment>
<sequence>MIDTKVGGTLNNKTPNWQVTRVKPTKIVGVYDANVVTMLASQVEALGRKIDALSIGKQVTLVMQCDVIEAGMISQECLPLKSKIEYEQVEFMDLRITLTEIPITQDGEIIQTFPRVAKGIKEHNPLLPHQQEKKPTIKDMMVKFISVLETRFHNTEAALRSQQTSI</sequence>
<organism evidence="1 2">
    <name type="scientific">Gossypium australe</name>
    <dbReference type="NCBI Taxonomy" id="47621"/>
    <lineage>
        <taxon>Eukaryota</taxon>
        <taxon>Viridiplantae</taxon>
        <taxon>Streptophyta</taxon>
        <taxon>Embryophyta</taxon>
        <taxon>Tracheophyta</taxon>
        <taxon>Spermatophyta</taxon>
        <taxon>Magnoliopsida</taxon>
        <taxon>eudicotyledons</taxon>
        <taxon>Gunneridae</taxon>
        <taxon>Pentapetalae</taxon>
        <taxon>rosids</taxon>
        <taxon>malvids</taxon>
        <taxon>Malvales</taxon>
        <taxon>Malvaceae</taxon>
        <taxon>Malvoideae</taxon>
        <taxon>Gossypium</taxon>
    </lineage>
</organism>
<reference evidence="2" key="1">
    <citation type="journal article" date="2019" name="Plant Biotechnol. J.">
        <title>Genome sequencing of the Australian wild diploid species Gossypium australe highlights disease resistance and delayed gland morphogenesis.</title>
        <authorList>
            <person name="Cai Y."/>
            <person name="Cai X."/>
            <person name="Wang Q."/>
            <person name="Wang P."/>
            <person name="Zhang Y."/>
            <person name="Cai C."/>
            <person name="Xu Y."/>
            <person name="Wang K."/>
            <person name="Zhou Z."/>
            <person name="Wang C."/>
            <person name="Geng S."/>
            <person name="Li B."/>
            <person name="Dong Q."/>
            <person name="Hou Y."/>
            <person name="Wang H."/>
            <person name="Ai P."/>
            <person name="Liu Z."/>
            <person name="Yi F."/>
            <person name="Sun M."/>
            <person name="An G."/>
            <person name="Cheng J."/>
            <person name="Zhang Y."/>
            <person name="Shi Q."/>
            <person name="Xie Y."/>
            <person name="Shi X."/>
            <person name="Chang Y."/>
            <person name="Huang F."/>
            <person name="Chen Y."/>
            <person name="Hong S."/>
            <person name="Mi L."/>
            <person name="Sun Q."/>
            <person name="Zhang L."/>
            <person name="Zhou B."/>
            <person name="Peng R."/>
            <person name="Zhang X."/>
            <person name="Liu F."/>
        </authorList>
    </citation>
    <scope>NUCLEOTIDE SEQUENCE [LARGE SCALE GENOMIC DNA]</scope>
    <source>
        <strain evidence="2">cv. PA1801</strain>
    </source>
</reference>
<gene>
    <name evidence="1" type="ORF">EPI10_007548</name>
</gene>
<proteinExistence type="predicted"/>